<evidence type="ECO:0000313" key="2">
    <source>
        <dbReference type="Proteomes" id="UP000570361"/>
    </source>
</evidence>
<dbReference type="EMBL" id="JACHXK010000014">
    <property type="protein sequence ID" value="MBB3112759.1"/>
    <property type="molecule type" value="Genomic_DNA"/>
</dbReference>
<sequence length="231" mass="26374">MRWFAILVASVIGIFAAFFLTSFLPWSLSIHETQKSATDRSYMLFRESFGLSQDPAHLRLAQAESKCNDSIDRYAVPMTSVEIRLVQARQMSVQTLKSQMSKLMEQSDLQAAYAGTYVNNKIGGLHVGFVDDEAGTIRNKVKLVIPSERLMVWQADYTLAELEAKVEWMNEHLDQLREEGFSISGYSIDVKLNRIEVTAPTEKENERNKKVLSRYLSEDYVVYGLMPRFSP</sequence>
<protein>
    <submittedName>
        <fullName evidence="1">Uncharacterized protein</fullName>
    </submittedName>
</protein>
<gene>
    <name evidence="1" type="ORF">FHS18_004861</name>
</gene>
<dbReference type="RefSeq" id="WP_183602870.1">
    <property type="nucleotide sequence ID" value="NZ_JACHXK010000014.1"/>
</dbReference>
<reference evidence="1 2" key="1">
    <citation type="submission" date="2020-08" db="EMBL/GenBank/DDBJ databases">
        <title>Genomic Encyclopedia of Type Strains, Phase III (KMG-III): the genomes of soil and plant-associated and newly described type strains.</title>
        <authorList>
            <person name="Whitman W."/>
        </authorList>
    </citation>
    <scope>NUCLEOTIDE SEQUENCE [LARGE SCALE GENOMIC DNA]</scope>
    <source>
        <strain evidence="1 2">CECT 5862</strain>
    </source>
</reference>
<dbReference type="AlphaFoldDB" id="A0A7W5B1J8"/>
<keyword evidence="2" id="KW-1185">Reference proteome</keyword>
<dbReference type="Proteomes" id="UP000570361">
    <property type="component" value="Unassembled WGS sequence"/>
</dbReference>
<proteinExistence type="predicted"/>
<accession>A0A7W5B1J8</accession>
<organism evidence="1 2">
    <name type="scientific">Paenibacillus phyllosphaerae</name>
    <dbReference type="NCBI Taxonomy" id="274593"/>
    <lineage>
        <taxon>Bacteria</taxon>
        <taxon>Bacillati</taxon>
        <taxon>Bacillota</taxon>
        <taxon>Bacilli</taxon>
        <taxon>Bacillales</taxon>
        <taxon>Paenibacillaceae</taxon>
        <taxon>Paenibacillus</taxon>
    </lineage>
</organism>
<comment type="caution">
    <text evidence="1">The sequence shown here is derived from an EMBL/GenBank/DDBJ whole genome shotgun (WGS) entry which is preliminary data.</text>
</comment>
<evidence type="ECO:0000313" key="1">
    <source>
        <dbReference type="EMBL" id="MBB3112759.1"/>
    </source>
</evidence>
<name>A0A7W5B1J8_9BACL</name>